<protein>
    <recommendedName>
        <fullName evidence="5">Pentatricopeptide repeat-containing protein, chloroplastic</fullName>
    </recommendedName>
</protein>
<dbReference type="PROSITE" id="PS51375">
    <property type="entry name" value="PPR"/>
    <property type="match status" value="1"/>
</dbReference>
<gene>
    <name evidence="3" type="ORF">SNAT2548_LOCUS28710</name>
</gene>
<dbReference type="OrthoDB" id="10524597at2759"/>
<dbReference type="PANTHER" id="PTHR47447:SF17">
    <property type="entry name" value="OS12G0638900 PROTEIN"/>
    <property type="match status" value="1"/>
</dbReference>
<evidence type="ECO:0008006" key="5">
    <source>
        <dbReference type="Google" id="ProtNLM"/>
    </source>
</evidence>
<reference evidence="3" key="1">
    <citation type="submission" date="2021-02" db="EMBL/GenBank/DDBJ databases">
        <authorList>
            <person name="Dougan E. K."/>
            <person name="Rhodes N."/>
            <person name="Thang M."/>
            <person name="Chan C."/>
        </authorList>
    </citation>
    <scope>NUCLEOTIDE SEQUENCE</scope>
</reference>
<dbReference type="EMBL" id="CAJNDS010002527">
    <property type="protein sequence ID" value="CAE7512885.1"/>
    <property type="molecule type" value="Genomic_DNA"/>
</dbReference>
<sequence length="387" mass="41316">MDTMACNAGLTACQKTACWDEALPILESLRLRQLRGDIVTYTAVLSGLNRGGCWMASMALSLEAPDCDEALRIATLAGAGVGRWDQALARLHRDDGVRSYGVAIKACEDFAEWPAALRLLGAFEARRLASQAVALNSGLSACEKGMQWQAAIQLLSTFEDKRWKTDVITRSAAITACAVVAKWPFSLQLFHQIPRADTVALNAALAACEQGGQWQVALLMLQSASQLVPPLDLVSFNSALSACAAASAWEWALRLFEEVHEASLEKDAITYSAALTAHAGASFWQEALALFEELCLQNRADSGAAAAAIAACGTAAQWAAALGMLEAEVSGDAHEDANVLRVTCMACCQGNQWQRAALLALTMAELSSTLDPQIYSMIITARMRATA</sequence>
<evidence type="ECO:0000256" key="2">
    <source>
        <dbReference type="PROSITE-ProRule" id="PRU00708"/>
    </source>
</evidence>
<dbReference type="AlphaFoldDB" id="A0A812T279"/>
<keyword evidence="4" id="KW-1185">Reference proteome</keyword>
<dbReference type="PANTHER" id="PTHR47447">
    <property type="entry name" value="OS03G0856100 PROTEIN"/>
    <property type="match status" value="1"/>
</dbReference>
<accession>A0A812T279</accession>
<feature type="repeat" description="PPR" evidence="2">
    <location>
        <begin position="232"/>
        <end position="266"/>
    </location>
</feature>
<dbReference type="InterPro" id="IPR011990">
    <property type="entry name" value="TPR-like_helical_dom_sf"/>
</dbReference>
<evidence type="ECO:0000313" key="3">
    <source>
        <dbReference type="EMBL" id="CAE7512885.1"/>
    </source>
</evidence>
<proteinExistence type="predicted"/>
<dbReference type="Pfam" id="PF01535">
    <property type="entry name" value="PPR"/>
    <property type="match status" value="2"/>
</dbReference>
<evidence type="ECO:0000313" key="4">
    <source>
        <dbReference type="Proteomes" id="UP000604046"/>
    </source>
</evidence>
<dbReference type="Gene3D" id="1.25.40.10">
    <property type="entry name" value="Tetratricopeptide repeat domain"/>
    <property type="match status" value="3"/>
</dbReference>
<organism evidence="3 4">
    <name type="scientific">Symbiodinium natans</name>
    <dbReference type="NCBI Taxonomy" id="878477"/>
    <lineage>
        <taxon>Eukaryota</taxon>
        <taxon>Sar</taxon>
        <taxon>Alveolata</taxon>
        <taxon>Dinophyceae</taxon>
        <taxon>Suessiales</taxon>
        <taxon>Symbiodiniaceae</taxon>
        <taxon>Symbiodinium</taxon>
    </lineage>
</organism>
<evidence type="ECO:0000256" key="1">
    <source>
        <dbReference type="ARBA" id="ARBA00022737"/>
    </source>
</evidence>
<name>A0A812T279_9DINO</name>
<dbReference type="InterPro" id="IPR002885">
    <property type="entry name" value="PPR_rpt"/>
</dbReference>
<dbReference type="Proteomes" id="UP000604046">
    <property type="component" value="Unassembled WGS sequence"/>
</dbReference>
<keyword evidence="1" id="KW-0677">Repeat</keyword>
<comment type="caution">
    <text evidence="3">The sequence shown here is derived from an EMBL/GenBank/DDBJ whole genome shotgun (WGS) entry which is preliminary data.</text>
</comment>